<dbReference type="GO" id="GO:0090374">
    <property type="term" value="P:oligopeptide export from mitochondrion"/>
    <property type="evidence" value="ECO:0007669"/>
    <property type="project" value="TreeGrafter"/>
</dbReference>
<feature type="domain" description="ABC transmembrane type-1" evidence="11">
    <location>
        <begin position="56"/>
        <end position="349"/>
    </location>
</feature>
<proteinExistence type="predicted"/>
<feature type="transmembrane region" description="Helical" evidence="9">
    <location>
        <begin position="923"/>
        <end position="946"/>
    </location>
</feature>
<comment type="caution">
    <text evidence="12">The sequence shown here is derived from an EMBL/GenBank/DDBJ whole genome shotgun (WGS) entry which is preliminary data.</text>
</comment>
<feature type="region of interest" description="Disordered" evidence="8">
    <location>
        <begin position="734"/>
        <end position="753"/>
    </location>
</feature>
<accession>A0AAN6MK63</accession>
<dbReference type="Pfam" id="PF00664">
    <property type="entry name" value="ABC_membrane"/>
    <property type="match status" value="2"/>
</dbReference>
<dbReference type="EMBL" id="MU855570">
    <property type="protein sequence ID" value="KAK3901557.1"/>
    <property type="molecule type" value="Genomic_DNA"/>
</dbReference>
<dbReference type="Pfam" id="PF00005">
    <property type="entry name" value="ABC_tran"/>
    <property type="match status" value="2"/>
</dbReference>
<feature type="compositionally biased region" description="Basic and acidic residues" evidence="8">
    <location>
        <begin position="1397"/>
        <end position="1418"/>
    </location>
</feature>
<feature type="transmembrane region" description="Helical" evidence="9">
    <location>
        <begin position="296"/>
        <end position="314"/>
    </location>
</feature>
<keyword evidence="6 9" id="KW-1133">Transmembrane helix</keyword>
<evidence type="ECO:0000256" key="1">
    <source>
        <dbReference type="ARBA" id="ARBA00004141"/>
    </source>
</evidence>
<protein>
    <submittedName>
        <fullName evidence="12">P-loop containing nucleoside triphosphate hydrolase protein</fullName>
    </submittedName>
</protein>
<feature type="transmembrane region" description="Helical" evidence="9">
    <location>
        <begin position="850"/>
        <end position="871"/>
    </location>
</feature>
<dbReference type="FunFam" id="3.40.50.300:FF:001471">
    <property type="entry name" value="P-loop containing nucleoside triphosphate hydrolase protein"/>
    <property type="match status" value="1"/>
</dbReference>
<feature type="compositionally biased region" description="Pro residues" evidence="8">
    <location>
        <begin position="25"/>
        <end position="35"/>
    </location>
</feature>
<dbReference type="Gene3D" id="1.20.1560.10">
    <property type="entry name" value="ABC transporter type 1, transmembrane domain"/>
    <property type="match status" value="2"/>
</dbReference>
<evidence type="ECO:0000256" key="6">
    <source>
        <dbReference type="ARBA" id="ARBA00022989"/>
    </source>
</evidence>
<keyword evidence="4" id="KW-0547">Nucleotide-binding</keyword>
<organism evidence="12 13">
    <name type="scientific">Staphylotrichum tortipilum</name>
    <dbReference type="NCBI Taxonomy" id="2831512"/>
    <lineage>
        <taxon>Eukaryota</taxon>
        <taxon>Fungi</taxon>
        <taxon>Dikarya</taxon>
        <taxon>Ascomycota</taxon>
        <taxon>Pezizomycotina</taxon>
        <taxon>Sordariomycetes</taxon>
        <taxon>Sordariomycetidae</taxon>
        <taxon>Sordariales</taxon>
        <taxon>Chaetomiaceae</taxon>
        <taxon>Staphylotrichum</taxon>
    </lineage>
</organism>
<dbReference type="SMART" id="SM00382">
    <property type="entry name" value="AAA"/>
    <property type="match status" value="2"/>
</dbReference>
<feature type="region of interest" description="Disordered" evidence="8">
    <location>
        <begin position="1"/>
        <end position="35"/>
    </location>
</feature>
<dbReference type="Gene3D" id="3.40.50.300">
    <property type="entry name" value="P-loop containing nucleotide triphosphate hydrolases"/>
    <property type="match status" value="2"/>
</dbReference>
<dbReference type="GO" id="GO:0016887">
    <property type="term" value="F:ATP hydrolysis activity"/>
    <property type="evidence" value="ECO:0007669"/>
    <property type="project" value="InterPro"/>
</dbReference>
<keyword evidence="12" id="KW-0378">Hydrolase</keyword>
<feature type="compositionally biased region" description="Low complexity" evidence="8">
    <location>
        <begin position="10"/>
        <end position="24"/>
    </location>
</feature>
<keyword evidence="13" id="KW-1185">Reference proteome</keyword>
<feature type="transmembrane region" description="Helical" evidence="9">
    <location>
        <begin position="1075"/>
        <end position="1095"/>
    </location>
</feature>
<evidence type="ECO:0000256" key="2">
    <source>
        <dbReference type="ARBA" id="ARBA00022448"/>
    </source>
</evidence>
<evidence type="ECO:0000256" key="8">
    <source>
        <dbReference type="SAM" id="MobiDB-lite"/>
    </source>
</evidence>
<keyword evidence="5" id="KW-0067">ATP-binding</keyword>
<reference evidence="12" key="1">
    <citation type="journal article" date="2023" name="Mol. Phylogenet. Evol.">
        <title>Genome-scale phylogeny and comparative genomics of the fungal order Sordariales.</title>
        <authorList>
            <person name="Hensen N."/>
            <person name="Bonometti L."/>
            <person name="Westerberg I."/>
            <person name="Brannstrom I.O."/>
            <person name="Guillou S."/>
            <person name="Cros-Aarteil S."/>
            <person name="Calhoun S."/>
            <person name="Haridas S."/>
            <person name="Kuo A."/>
            <person name="Mondo S."/>
            <person name="Pangilinan J."/>
            <person name="Riley R."/>
            <person name="LaButti K."/>
            <person name="Andreopoulos B."/>
            <person name="Lipzen A."/>
            <person name="Chen C."/>
            <person name="Yan M."/>
            <person name="Daum C."/>
            <person name="Ng V."/>
            <person name="Clum A."/>
            <person name="Steindorff A."/>
            <person name="Ohm R.A."/>
            <person name="Martin F."/>
            <person name="Silar P."/>
            <person name="Natvig D.O."/>
            <person name="Lalanne C."/>
            <person name="Gautier V."/>
            <person name="Ament-Velasquez S.L."/>
            <person name="Kruys A."/>
            <person name="Hutchinson M.I."/>
            <person name="Powell A.J."/>
            <person name="Barry K."/>
            <person name="Miller A.N."/>
            <person name="Grigoriev I.V."/>
            <person name="Debuchy R."/>
            <person name="Gladieux P."/>
            <person name="Hiltunen Thoren M."/>
            <person name="Johannesson H."/>
        </authorList>
    </citation>
    <scope>NUCLEOTIDE SEQUENCE</scope>
    <source>
        <strain evidence="12">CBS 103.79</strain>
    </source>
</reference>
<keyword evidence="7 9" id="KW-0472">Membrane</keyword>
<sequence>MHKASHSKHTTTTMTDSPLSSPSTEKPPAPIPPSAPKSSFKHFFTFTPPSHLPLLALSFVTAAIVAAGRTLYAVLLGKIFDVVSRFGAGLLSPDVFLAEIARWSVWMCVLGVGIWVTSTVDVSAWVVGGELRAKEVRGTVFATLAGRRMGWLEQWGGEGVGAAVVRVLSQTRELQTATSQTLGYFICDVFVFGACMVVAFVYSYKLTLVMLATGVPSGLILWGISRFLDPAIEAQRRELAQAAKHVTAATTAIDLVKVYNGADHEAFQFISAIRRSAKYYTRQILCNCGQMGYIKLWMAMLFVLGFYVAIILVGRNELTPGDALTAIYGTLIAFRAIEALGPHWLVLAKGMAAGQFLQALVRDGEDEPMDTTNSWMKPLRCGGDIRMTNVSFAYPSNPTNIVLKPSTLRFEPGQLTFVVGRSGSGKSTLGNLLVRFYEPLTGRITVDGHSITTLDLDWLRRNVTLIQQSSILFNDTLFRNVALGSPNPDDVESDAVRQACGMALLQSAISGMPDGLDTKIGPGGYNLSGGQKQRLALARAKLRDPPVLILDEITSGLDPVGGALIMEAIRIWRKGKTTIIITHKVGHIDDDDYVYVLADGSVVQQGLRRDVSKDESGLFASFVACADDGSTSRATDDTDSDSDLFYDEPLHESQYAKIIRGAFIENRAMSVGLFRQISIKVAPSSTNPALHKFVEGRASHRSIHRSVSRKAGVARSGATKLGRTPSIRAVAQRGLDVQRSRTPNARNAVKQDLEAQRSPSLESLDRFFLESLAKRKDREKPSKGHQLPSLTAILKTVWPTLDKSGRGQLVFGLFLCLVSAATNPLFSVFFANLLGEFWLVGTPQASPVKWAGLLAVVAVVDASATVFGYYLMGRAAQKWVNTLRAEAIKRILSQPRLWFDKVSHSPGRITQCLDRNAEEMGKIVEMFVPILLTAASMMLGALIWALVIRWDLALIMLAGLPVAFVIVQTNSFFSGKWEAICDEAAAATGVIFSETFSNIKVVRALTLERYFSTRHSQSASAAYCLGVKRAGFIGFFYGLQQSVVYYLTALVFYYGSKILSDGHLTVTDALRVINLLLFSLGTAMAMVANVPQIAASKATAVQMLYYASLSHTSSHEAHGSTRFKTPLPIRMTNLQFAYPSAPQTLVLRNITLTFPAASCTAIIGASGCGKSTIASLLLRLYDPLQHPAPHIPPLTYATYPSSTLHTPSLRTHLGYVPQTPFLFPATVRANLLYGLHESSPLRDDSNLHLAARQAHIHDFVVSLPQGYDTLVGEGGMAVSGGQAQRLCIARALVRRPAVLVMDEPTSALDAEAAEGVRRVVRGLVEKGEGMAVVVVTHSNEMMRVAGRVVMVEGGVVVEEGAYGELVARGGRFAGLVGGGKGKGEKGGKGKGTGGKVARRERSREATLRRLEGDEGKVEEMEEVEEAEEI</sequence>
<dbReference type="CDD" id="cd18577">
    <property type="entry name" value="ABC_6TM_Pgp_ABCB1_D1_like"/>
    <property type="match status" value="1"/>
</dbReference>
<evidence type="ECO:0000259" key="10">
    <source>
        <dbReference type="PROSITE" id="PS50893"/>
    </source>
</evidence>
<feature type="domain" description="ABC transporter" evidence="10">
    <location>
        <begin position="385"/>
        <end position="624"/>
    </location>
</feature>
<evidence type="ECO:0000313" key="13">
    <source>
        <dbReference type="Proteomes" id="UP001303889"/>
    </source>
</evidence>
<feature type="transmembrane region" description="Helical" evidence="9">
    <location>
        <begin position="809"/>
        <end position="830"/>
    </location>
</feature>
<evidence type="ECO:0000256" key="5">
    <source>
        <dbReference type="ARBA" id="ARBA00022840"/>
    </source>
</evidence>
<evidence type="ECO:0000259" key="11">
    <source>
        <dbReference type="PROSITE" id="PS50929"/>
    </source>
</evidence>
<dbReference type="CDD" id="cd18578">
    <property type="entry name" value="ABC_6TM_Pgp_ABCB1_D2_like"/>
    <property type="match status" value="1"/>
</dbReference>
<gene>
    <name evidence="12" type="ORF">C8A05DRAFT_16277</name>
</gene>
<dbReference type="InterPro" id="IPR003593">
    <property type="entry name" value="AAA+_ATPase"/>
</dbReference>
<dbReference type="InterPro" id="IPR011527">
    <property type="entry name" value="ABC1_TM_dom"/>
</dbReference>
<evidence type="ECO:0000256" key="9">
    <source>
        <dbReference type="SAM" id="Phobius"/>
    </source>
</evidence>
<dbReference type="InterPro" id="IPR003439">
    <property type="entry name" value="ABC_transporter-like_ATP-bd"/>
</dbReference>
<feature type="transmembrane region" description="Helical" evidence="9">
    <location>
        <begin position="326"/>
        <end position="347"/>
    </location>
</feature>
<feature type="region of interest" description="Disordered" evidence="8">
    <location>
        <begin position="1377"/>
        <end position="1429"/>
    </location>
</feature>
<feature type="transmembrane region" description="Helical" evidence="9">
    <location>
        <begin position="182"/>
        <end position="202"/>
    </location>
</feature>
<dbReference type="InterPro" id="IPR027417">
    <property type="entry name" value="P-loop_NTPase"/>
</dbReference>
<dbReference type="PROSITE" id="PS50929">
    <property type="entry name" value="ABC_TM1F"/>
    <property type="match status" value="2"/>
</dbReference>
<keyword evidence="3 9" id="KW-0812">Transmembrane</keyword>
<evidence type="ECO:0000256" key="3">
    <source>
        <dbReference type="ARBA" id="ARBA00022692"/>
    </source>
</evidence>
<dbReference type="PROSITE" id="PS00211">
    <property type="entry name" value="ABC_TRANSPORTER_1"/>
    <property type="match status" value="1"/>
</dbReference>
<reference evidence="12" key="2">
    <citation type="submission" date="2023-05" db="EMBL/GenBank/DDBJ databases">
        <authorList>
            <consortium name="Lawrence Berkeley National Laboratory"/>
            <person name="Steindorff A."/>
            <person name="Hensen N."/>
            <person name="Bonometti L."/>
            <person name="Westerberg I."/>
            <person name="Brannstrom I.O."/>
            <person name="Guillou S."/>
            <person name="Cros-Aarteil S."/>
            <person name="Calhoun S."/>
            <person name="Haridas S."/>
            <person name="Kuo A."/>
            <person name="Mondo S."/>
            <person name="Pangilinan J."/>
            <person name="Riley R."/>
            <person name="Labutti K."/>
            <person name="Andreopoulos B."/>
            <person name="Lipzen A."/>
            <person name="Chen C."/>
            <person name="Yanf M."/>
            <person name="Daum C."/>
            <person name="Ng V."/>
            <person name="Clum A."/>
            <person name="Ohm R."/>
            <person name="Martin F."/>
            <person name="Silar P."/>
            <person name="Natvig D."/>
            <person name="Lalanne C."/>
            <person name="Gautier V."/>
            <person name="Ament-Velasquez S.L."/>
            <person name="Kruys A."/>
            <person name="Hutchinson M.I."/>
            <person name="Powell A.J."/>
            <person name="Barry K."/>
            <person name="Miller A.N."/>
            <person name="Grigoriev I.V."/>
            <person name="Debuchy R."/>
            <person name="Gladieux P."/>
            <person name="Thoren M.H."/>
            <person name="Johannesson H."/>
        </authorList>
    </citation>
    <scope>NUCLEOTIDE SEQUENCE</scope>
    <source>
        <strain evidence="12">CBS 103.79</strain>
    </source>
</reference>
<feature type="transmembrane region" description="Helical" evidence="9">
    <location>
        <begin position="208"/>
        <end position="228"/>
    </location>
</feature>
<comment type="subcellular location">
    <subcellularLocation>
        <location evidence="1">Membrane</location>
        <topology evidence="1">Multi-pass membrane protein</topology>
    </subcellularLocation>
</comment>
<evidence type="ECO:0000256" key="4">
    <source>
        <dbReference type="ARBA" id="ARBA00022741"/>
    </source>
</evidence>
<feature type="transmembrane region" description="Helical" evidence="9">
    <location>
        <begin position="1035"/>
        <end position="1055"/>
    </location>
</feature>
<dbReference type="Proteomes" id="UP001303889">
    <property type="component" value="Unassembled WGS sequence"/>
</dbReference>
<dbReference type="InterPro" id="IPR036640">
    <property type="entry name" value="ABC1_TM_sf"/>
</dbReference>
<dbReference type="PROSITE" id="PS50893">
    <property type="entry name" value="ABC_TRANSPORTER_2"/>
    <property type="match status" value="2"/>
</dbReference>
<feature type="compositionally biased region" description="Acidic residues" evidence="8">
    <location>
        <begin position="1419"/>
        <end position="1429"/>
    </location>
</feature>
<feature type="transmembrane region" description="Helical" evidence="9">
    <location>
        <begin position="952"/>
        <end position="973"/>
    </location>
</feature>
<dbReference type="GO" id="GO:0005743">
    <property type="term" value="C:mitochondrial inner membrane"/>
    <property type="evidence" value="ECO:0007669"/>
    <property type="project" value="TreeGrafter"/>
</dbReference>
<feature type="domain" description="ABC transporter" evidence="10">
    <location>
        <begin position="1129"/>
        <end position="1378"/>
    </location>
</feature>
<dbReference type="InterPro" id="IPR017871">
    <property type="entry name" value="ABC_transporter-like_CS"/>
</dbReference>
<dbReference type="GO" id="GO:0015421">
    <property type="term" value="F:ABC-type oligopeptide transporter activity"/>
    <property type="evidence" value="ECO:0007669"/>
    <property type="project" value="TreeGrafter"/>
</dbReference>
<dbReference type="FunFam" id="3.40.50.300:FF:000604">
    <property type="entry name" value="ABC transporter B family member 28"/>
    <property type="match status" value="1"/>
</dbReference>
<dbReference type="PANTHER" id="PTHR43394:SF15">
    <property type="entry name" value="ALPHA-FACTOR-TRANSPORTING ATPASE"/>
    <property type="match status" value="1"/>
</dbReference>
<feature type="transmembrane region" description="Helical" evidence="9">
    <location>
        <begin position="54"/>
        <end position="80"/>
    </location>
</feature>
<dbReference type="SUPFAM" id="SSF52540">
    <property type="entry name" value="P-loop containing nucleoside triphosphate hydrolases"/>
    <property type="match status" value="2"/>
</dbReference>
<feature type="domain" description="ABC transmembrane type-1" evidence="11">
    <location>
        <begin position="810"/>
        <end position="1095"/>
    </location>
</feature>
<dbReference type="InterPro" id="IPR039421">
    <property type="entry name" value="Type_1_exporter"/>
</dbReference>
<dbReference type="SUPFAM" id="SSF90123">
    <property type="entry name" value="ABC transporter transmembrane region"/>
    <property type="match status" value="2"/>
</dbReference>
<evidence type="ECO:0000313" key="12">
    <source>
        <dbReference type="EMBL" id="KAK3901557.1"/>
    </source>
</evidence>
<dbReference type="GO" id="GO:0005524">
    <property type="term" value="F:ATP binding"/>
    <property type="evidence" value="ECO:0007669"/>
    <property type="project" value="UniProtKB-KW"/>
</dbReference>
<evidence type="ECO:0000256" key="7">
    <source>
        <dbReference type="ARBA" id="ARBA00023136"/>
    </source>
</evidence>
<dbReference type="PANTHER" id="PTHR43394">
    <property type="entry name" value="ATP-DEPENDENT PERMEASE MDL1, MITOCHONDRIAL"/>
    <property type="match status" value="1"/>
</dbReference>
<keyword evidence="2" id="KW-0813">Transport</keyword>
<name>A0AAN6MK63_9PEZI</name>